<evidence type="ECO:0000313" key="3">
    <source>
        <dbReference type="Proteomes" id="UP001059672"/>
    </source>
</evidence>
<dbReference type="RefSeq" id="WP_255837279.1">
    <property type="nucleotide sequence ID" value="NZ_CP073346.1"/>
</dbReference>
<feature type="chain" id="PRO_5046210975" evidence="1">
    <location>
        <begin position="20"/>
        <end position="141"/>
    </location>
</feature>
<keyword evidence="3" id="KW-1185">Reference proteome</keyword>
<feature type="signal peptide" evidence="1">
    <location>
        <begin position="1"/>
        <end position="19"/>
    </location>
</feature>
<keyword evidence="1" id="KW-0732">Signal</keyword>
<evidence type="ECO:0000313" key="2">
    <source>
        <dbReference type="EMBL" id="UTW06717.1"/>
    </source>
</evidence>
<accession>A0ABY5H336</accession>
<sequence>MKKITLLFAGLMASGVASAVELTGTGPVRMTDCALLNEDVSITLTTGVEAGVSCDADSIVISACHTAGRTTSRSANVTTCVNTDGDATTGVNGNEDCSTAPQAVAGPAMPTASTLAGTVISEYPAGACSAADAETYATSKL</sequence>
<dbReference type="Proteomes" id="UP001059672">
    <property type="component" value="Chromosome"/>
</dbReference>
<gene>
    <name evidence="2" type="ORF">KDW96_16310</name>
</gene>
<reference evidence="2" key="1">
    <citation type="submission" date="2021-04" db="EMBL/GenBank/DDBJ databases">
        <title>Oceanospirillales bacteria with DddD are important DMSP degraders in coastal seawater.</title>
        <authorList>
            <person name="Liu J."/>
        </authorList>
    </citation>
    <scope>NUCLEOTIDE SEQUENCE</scope>
    <source>
        <strain evidence="2">D13-4</strain>
    </source>
</reference>
<protein>
    <submittedName>
        <fullName evidence="2">Uncharacterized protein</fullName>
    </submittedName>
</protein>
<dbReference type="EMBL" id="CP073346">
    <property type="protein sequence ID" value="UTW06717.1"/>
    <property type="molecule type" value="Genomic_DNA"/>
</dbReference>
<evidence type="ECO:0000256" key="1">
    <source>
        <dbReference type="SAM" id="SignalP"/>
    </source>
</evidence>
<proteinExistence type="predicted"/>
<organism evidence="2 3">
    <name type="scientific">Pseudomonas benzenivorans</name>
    <dbReference type="NCBI Taxonomy" id="556533"/>
    <lineage>
        <taxon>Bacteria</taxon>
        <taxon>Pseudomonadati</taxon>
        <taxon>Pseudomonadota</taxon>
        <taxon>Gammaproteobacteria</taxon>
        <taxon>Pseudomonadales</taxon>
        <taxon>Pseudomonadaceae</taxon>
        <taxon>Pseudomonas</taxon>
    </lineage>
</organism>
<name>A0ABY5H336_9PSED</name>